<dbReference type="GO" id="GO:0051213">
    <property type="term" value="F:dioxygenase activity"/>
    <property type="evidence" value="ECO:0007669"/>
    <property type="project" value="UniProtKB-KW"/>
</dbReference>
<dbReference type="InterPro" id="IPR008775">
    <property type="entry name" value="Phytyl_CoA_dOase-like"/>
</dbReference>
<keyword evidence="4" id="KW-1185">Reference proteome</keyword>
<feature type="transmembrane region" description="Helical" evidence="2">
    <location>
        <begin position="463"/>
        <end position="484"/>
    </location>
</feature>
<evidence type="ECO:0000256" key="2">
    <source>
        <dbReference type="SAM" id="Phobius"/>
    </source>
</evidence>
<sequence>MLLDTSTSAIPRTAHGGPPVESNNKAMMSASKKKKSTSQWTLIIRAIILEGPVVLLFAALLSVALVQRVYGTYVVPIVESYRRSEMVGDFYPDYANDFTYYNRHCGPKDLSTRSSNDLLIQEHYTGTEAADVMLEHGAVAFQNALSNDTATELRAYLALKHHNKQNLSYNEVFWEEQNRLSLGIGTNDHPAIAKAMKEIGNHPVIKRTLEGILGPDPAIVEISTLTSLNGAHDQGIHTDSDWFGSSLLYSRTFLHSYSMFVALQDTSKDLGATTVCPGSHFCADKDLEELCLEHGAFEVSTNGHTGEHGLLRKGDAFLFNQNIWHRGPKNVDPDGLDRIMFIMTFATAKDDSSDHRIQGLGTYYYQRFNMWGATFSMLKDATKTMVQPLAGLRALGFIPTRGVTWIQQFAHQFANGEEFYADYELEDFVEKILNANNVPMFLRSTSDRWAKFIPEMLSIGVEYLAALNGCALFFYAVGLALCAAVSPTPVGVRRSVTRLGLIVMLTAGTIGAISWYFDQTELAQSVISEAVFAEPFPEPPTEPSNPKSITFPERNDVLISTRFDAKFLASFNRFLSFHPGNRVWEKYVADAALLPASLLDLAAQKIVRDIGQIYEVGLASRFLRQDHQTGAWLIMSQKEAVEESVQAIVRTKHPLIGHLTQELKYMLADARFGNHRGTAMATMSEELLAREWLSTLYGKQRSSSDTTTQATKNNKYQQFQIDHANLHIRKGRQLLQFRRRTQRSPTEYLKLRVVEQRSRHHDDMIAVGDKVWVYGDTWYEGKLMDVLDDSDGICVVYVYNSGSYEEVHADDIRSYNVFKIGDRVDVDYHGTSEEFYPGVITNIHPDGTCSVRFDDGEHTAIGREYLLHFEES</sequence>
<keyword evidence="3" id="KW-0223">Dioxygenase</keyword>
<reference evidence="3" key="1">
    <citation type="submission" date="2020-06" db="EMBL/GenBank/DDBJ databases">
        <authorList>
            <consortium name="Plant Systems Biology data submission"/>
        </authorList>
    </citation>
    <scope>NUCLEOTIDE SEQUENCE</scope>
    <source>
        <strain evidence="3">D6</strain>
    </source>
</reference>
<gene>
    <name evidence="3" type="ORF">SEMRO_266_G103200.1</name>
</gene>
<organism evidence="3 4">
    <name type="scientific">Seminavis robusta</name>
    <dbReference type="NCBI Taxonomy" id="568900"/>
    <lineage>
        <taxon>Eukaryota</taxon>
        <taxon>Sar</taxon>
        <taxon>Stramenopiles</taxon>
        <taxon>Ochrophyta</taxon>
        <taxon>Bacillariophyta</taxon>
        <taxon>Bacillariophyceae</taxon>
        <taxon>Bacillariophycidae</taxon>
        <taxon>Naviculales</taxon>
        <taxon>Naviculaceae</taxon>
        <taxon>Seminavis</taxon>
    </lineage>
</organism>
<dbReference type="Pfam" id="PF05721">
    <property type="entry name" value="PhyH"/>
    <property type="match status" value="1"/>
</dbReference>
<dbReference type="Gene3D" id="2.30.30.140">
    <property type="match status" value="1"/>
</dbReference>
<dbReference type="Gene3D" id="2.60.120.620">
    <property type="entry name" value="q2cbj1_9rhob like domain"/>
    <property type="match status" value="1"/>
</dbReference>
<dbReference type="PANTHER" id="PTHR37563">
    <property type="entry name" value="PHYTANOYL-COA DIOXYGENASE FAMILY PROTEIN (AFU_ORTHOLOGUE AFUA_2G03330)"/>
    <property type="match status" value="1"/>
</dbReference>
<keyword evidence="3" id="KW-0560">Oxidoreductase</keyword>
<feature type="transmembrane region" description="Helical" evidence="2">
    <location>
        <begin position="42"/>
        <end position="66"/>
    </location>
</feature>
<protein>
    <submittedName>
        <fullName evidence="3">Phytanoyl-CoA dioxygenase (PhyH)</fullName>
    </submittedName>
</protein>
<dbReference type="CDD" id="cd04508">
    <property type="entry name" value="Tudor_SF"/>
    <property type="match status" value="1"/>
</dbReference>
<dbReference type="InterPro" id="IPR051961">
    <property type="entry name" value="Fungal_Metabolite_Diox"/>
</dbReference>
<dbReference type="OrthoDB" id="47287at2759"/>
<evidence type="ECO:0000256" key="1">
    <source>
        <dbReference type="SAM" id="MobiDB-lite"/>
    </source>
</evidence>
<proteinExistence type="predicted"/>
<feature type="transmembrane region" description="Helical" evidence="2">
    <location>
        <begin position="496"/>
        <end position="517"/>
    </location>
</feature>
<dbReference type="PANTHER" id="PTHR37563:SF2">
    <property type="entry name" value="PHYTANOYL-COA DIOXYGENASE FAMILY PROTEIN (AFU_ORTHOLOGUE AFUA_2G03330)"/>
    <property type="match status" value="1"/>
</dbReference>
<evidence type="ECO:0000313" key="4">
    <source>
        <dbReference type="Proteomes" id="UP001153069"/>
    </source>
</evidence>
<comment type="caution">
    <text evidence="3">The sequence shown here is derived from an EMBL/GenBank/DDBJ whole genome shotgun (WGS) entry which is preliminary data.</text>
</comment>
<name>A0A9N8H9S6_9STRA</name>
<feature type="region of interest" description="Disordered" evidence="1">
    <location>
        <begin position="1"/>
        <end position="31"/>
    </location>
</feature>
<dbReference type="EMBL" id="CAICTM010000265">
    <property type="protein sequence ID" value="CAB9506426.1"/>
    <property type="molecule type" value="Genomic_DNA"/>
</dbReference>
<feature type="compositionally biased region" description="Polar residues" evidence="1">
    <location>
        <begin position="1"/>
        <end position="10"/>
    </location>
</feature>
<evidence type="ECO:0000313" key="3">
    <source>
        <dbReference type="EMBL" id="CAB9506426.1"/>
    </source>
</evidence>
<dbReference type="SUPFAM" id="SSF51197">
    <property type="entry name" value="Clavaminate synthase-like"/>
    <property type="match status" value="1"/>
</dbReference>
<keyword evidence="2" id="KW-0812">Transmembrane</keyword>
<dbReference type="AlphaFoldDB" id="A0A9N8H9S6"/>
<keyword evidence="2" id="KW-1133">Transmembrane helix</keyword>
<accession>A0A9N8H9S6</accession>
<keyword evidence="2" id="KW-0472">Membrane</keyword>
<dbReference type="Proteomes" id="UP001153069">
    <property type="component" value="Unassembled WGS sequence"/>
</dbReference>